<dbReference type="CDD" id="cd00371">
    <property type="entry name" value="HMA"/>
    <property type="match status" value="1"/>
</dbReference>
<dbReference type="Proteomes" id="UP000306888">
    <property type="component" value="Unassembled WGS sequence"/>
</dbReference>
<accession>A0A4S2DP36</accession>
<dbReference type="RefSeq" id="WP_136005195.1">
    <property type="nucleotide sequence ID" value="NZ_SRYR01000001.1"/>
</dbReference>
<proteinExistence type="predicted"/>
<feature type="domain" description="HMA" evidence="2">
    <location>
        <begin position="1"/>
        <end position="64"/>
    </location>
</feature>
<evidence type="ECO:0000256" key="1">
    <source>
        <dbReference type="ARBA" id="ARBA00022723"/>
    </source>
</evidence>
<dbReference type="InterPro" id="IPR006121">
    <property type="entry name" value="HMA_dom"/>
</dbReference>
<dbReference type="AlphaFoldDB" id="A0A4S2DP36"/>
<keyword evidence="1" id="KW-0479">Metal-binding</keyword>
<dbReference type="Pfam" id="PF00403">
    <property type="entry name" value="HMA"/>
    <property type="match status" value="1"/>
</dbReference>
<organism evidence="3 4">
    <name type="scientific">Clostridium sartagoforme</name>
    <dbReference type="NCBI Taxonomy" id="84031"/>
    <lineage>
        <taxon>Bacteria</taxon>
        <taxon>Bacillati</taxon>
        <taxon>Bacillota</taxon>
        <taxon>Clostridia</taxon>
        <taxon>Eubacteriales</taxon>
        <taxon>Clostridiaceae</taxon>
        <taxon>Clostridium</taxon>
    </lineage>
</organism>
<reference evidence="3 4" key="1">
    <citation type="submission" date="2019-04" db="EMBL/GenBank/DDBJ databases">
        <title>Microbes associate with the intestines of laboratory mice.</title>
        <authorList>
            <person name="Navarre W."/>
            <person name="Wong E."/>
            <person name="Huang K."/>
            <person name="Tropini C."/>
            <person name="Ng K."/>
            <person name="Yu B."/>
        </authorList>
    </citation>
    <scope>NUCLEOTIDE SEQUENCE [LARGE SCALE GENOMIC DNA]</scope>
    <source>
        <strain evidence="3 4">NM50_B9-20</strain>
    </source>
</reference>
<protein>
    <submittedName>
        <fullName evidence="3">Copper chaperone</fullName>
    </submittedName>
</protein>
<dbReference type="InterPro" id="IPR017969">
    <property type="entry name" value="Heavy-metal-associated_CS"/>
</dbReference>
<evidence type="ECO:0000313" key="4">
    <source>
        <dbReference type="Proteomes" id="UP000306888"/>
    </source>
</evidence>
<dbReference type="EMBL" id="SRYR01000001">
    <property type="protein sequence ID" value="TGY44178.1"/>
    <property type="molecule type" value="Genomic_DNA"/>
</dbReference>
<dbReference type="OrthoDB" id="9813965at2"/>
<dbReference type="InterPro" id="IPR036163">
    <property type="entry name" value="HMA_dom_sf"/>
</dbReference>
<sequence length="67" mass="7301">MKKTINIEGMSCGHCVAHVKEALSELKDTKVIEVSLENKHAVVDTDISDNEIISAIDEAGYEVTSIK</sequence>
<dbReference type="Gene3D" id="3.30.70.100">
    <property type="match status" value="1"/>
</dbReference>
<gene>
    <name evidence="3" type="ORF">E5347_05005</name>
</gene>
<dbReference type="PROSITE" id="PS50846">
    <property type="entry name" value="HMA_2"/>
    <property type="match status" value="1"/>
</dbReference>
<dbReference type="GO" id="GO:0046872">
    <property type="term" value="F:metal ion binding"/>
    <property type="evidence" value="ECO:0007669"/>
    <property type="project" value="UniProtKB-KW"/>
</dbReference>
<keyword evidence="4" id="KW-1185">Reference proteome</keyword>
<dbReference type="SUPFAM" id="SSF55008">
    <property type="entry name" value="HMA, heavy metal-associated domain"/>
    <property type="match status" value="1"/>
</dbReference>
<evidence type="ECO:0000259" key="2">
    <source>
        <dbReference type="PROSITE" id="PS50846"/>
    </source>
</evidence>
<comment type="caution">
    <text evidence="3">The sequence shown here is derived from an EMBL/GenBank/DDBJ whole genome shotgun (WGS) entry which is preliminary data.</text>
</comment>
<dbReference type="PROSITE" id="PS01047">
    <property type="entry name" value="HMA_1"/>
    <property type="match status" value="1"/>
</dbReference>
<dbReference type="FunFam" id="3.30.70.100:FF:000001">
    <property type="entry name" value="ATPase copper transporting beta"/>
    <property type="match status" value="1"/>
</dbReference>
<evidence type="ECO:0000313" key="3">
    <source>
        <dbReference type="EMBL" id="TGY44178.1"/>
    </source>
</evidence>
<name>A0A4S2DP36_9CLOT</name>